<evidence type="ECO:0000313" key="3">
    <source>
        <dbReference type="EMBL" id="MER6271922.1"/>
    </source>
</evidence>
<feature type="compositionally biased region" description="Basic residues" evidence="2">
    <location>
        <begin position="1"/>
        <end position="17"/>
    </location>
</feature>
<name>A0ABV1TPJ9_9ACTN</name>
<evidence type="ECO:0000313" key="4">
    <source>
        <dbReference type="Proteomes" id="UP001490365"/>
    </source>
</evidence>
<keyword evidence="4" id="KW-1185">Reference proteome</keyword>
<dbReference type="EMBL" id="JBEOZM010000019">
    <property type="protein sequence ID" value="MER6271922.1"/>
    <property type="molecule type" value="Genomic_DNA"/>
</dbReference>
<organism evidence="3 4">
    <name type="scientific">Streptomyces sp. 900105755</name>
    <dbReference type="NCBI Taxonomy" id="3154389"/>
    <lineage>
        <taxon>Bacteria</taxon>
        <taxon>Bacillati</taxon>
        <taxon>Actinomycetota</taxon>
        <taxon>Actinomycetes</taxon>
        <taxon>Kitasatosporales</taxon>
        <taxon>Streptomycetaceae</taxon>
        <taxon>Streptomyces</taxon>
    </lineage>
</organism>
<evidence type="ECO:0000256" key="1">
    <source>
        <dbReference type="SAM" id="Coils"/>
    </source>
</evidence>
<protein>
    <submittedName>
        <fullName evidence="3">Uncharacterized protein</fullName>
    </submittedName>
</protein>
<gene>
    <name evidence="3" type="ORF">ABT211_32225</name>
</gene>
<proteinExistence type="predicted"/>
<reference evidence="3 4" key="1">
    <citation type="submission" date="2024-06" db="EMBL/GenBank/DDBJ databases">
        <title>The Natural Products Discovery Center: Release of the First 8490 Sequenced Strains for Exploring Actinobacteria Biosynthetic Diversity.</title>
        <authorList>
            <person name="Kalkreuter E."/>
            <person name="Kautsar S.A."/>
            <person name="Yang D."/>
            <person name="Bader C.D."/>
            <person name="Teijaro C.N."/>
            <person name="Fluegel L."/>
            <person name="Davis C.M."/>
            <person name="Simpson J.R."/>
            <person name="Lauterbach L."/>
            <person name="Steele A.D."/>
            <person name="Gui C."/>
            <person name="Meng S."/>
            <person name="Li G."/>
            <person name="Viehrig K."/>
            <person name="Ye F."/>
            <person name="Su P."/>
            <person name="Kiefer A.F."/>
            <person name="Nichols A."/>
            <person name="Cepeda A.J."/>
            <person name="Yan W."/>
            <person name="Fan B."/>
            <person name="Jiang Y."/>
            <person name="Adhikari A."/>
            <person name="Zheng C.-J."/>
            <person name="Schuster L."/>
            <person name="Cowan T.M."/>
            <person name="Smanski M.J."/>
            <person name="Chevrette M.G."/>
            <person name="De Carvalho L.P.S."/>
            <person name="Shen B."/>
        </authorList>
    </citation>
    <scope>NUCLEOTIDE SEQUENCE [LARGE SCALE GENOMIC DNA]</scope>
    <source>
        <strain evidence="3 4">NPDC001694</strain>
    </source>
</reference>
<keyword evidence="1" id="KW-0175">Coiled coil</keyword>
<comment type="caution">
    <text evidence="3">The sequence shown here is derived from an EMBL/GenBank/DDBJ whole genome shotgun (WGS) entry which is preliminary data.</text>
</comment>
<feature type="coiled-coil region" evidence="1">
    <location>
        <begin position="136"/>
        <end position="168"/>
    </location>
</feature>
<accession>A0ABV1TPJ9</accession>
<sequence>MGKRERRRKRERAKKHQPQQQPAAPRPIIREYPEGAPRIRVVINHDAPEDAQRISALYWEIKDDGTWARTVSSIGVASNIGAVATAHSHAVLLSSPCPNCSEPINVSNRSWANKVGGKYLDVEAPAYLCGGCSAIQQREKAERQQLAAEQKRAEQEREKQKAEEFKHLVAEAIEDEEAKTASISRLPDDNPRAMALYVALVSYATRNPGKQLPSIAGVGSMGWTGDTERDRELLLVLYYSNLLAIARETPPQAFGLSKDGGDITFGANDVVWRLIGDRSVAQERAKEIANNFKTQPGPQGAAAREAFTSLTDEMEVANVASYLNGLLTKKYDYPEVPEARREELTDVIRRGFGHGYTPGQMICFVWRAADSAAAWKERNARMGPPEASSASVTALNGKIDRAIELHHAIPEYEVPRWHEAPLALSSFRRLSADIRWVYNREVIGACPHCDHHGLKETVHPESGATAVWRCTHPVEIPDQVQEEEPNWWDDAPDPADV</sequence>
<feature type="compositionally biased region" description="Low complexity" evidence="2">
    <location>
        <begin position="18"/>
        <end position="27"/>
    </location>
</feature>
<dbReference type="RefSeq" id="WP_351960274.1">
    <property type="nucleotide sequence ID" value="NZ_JBEOZM010000019.1"/>
</dbReference>
<dbReference type="Proteomes" id="UP001490365">
    <property type="component" value="Unassembled WGS sequence"/>
</dbReference>
<evidence type="ECO:0000256" key="2">
    <source>
        <dbReference type="SAM" id="MobiDB-lite"/>
    </source>
</evidence>
<feature type="region of interest" description="Disordered" evidence="2">
    <location>
        <begin position="1"/>
        <end position="28"/>
    </location>
</feature>